<sequence>MSAPEAKPLLPGHSSLTSRRTAAADVESPHSRRPDGGDGKPKEPSGLKGDWGAIALLLLLYTLQGVPMGLSGSLPMLFQERGVSMMEQAVFSTVAYPFAFKLLWAPLVDTLYLPRFGRRKTWIVPAQACIGLLLLSSSLRVNDLLGPVGEGAGSDVRSLTALFFVFYFLAATQDIAVDGLALTILSERNKELGATCNAIGQTLGYFLAYVGFLGLNAYGLTSLGSFMAFWGWLFLGSTLWVLGVRNDEYTAPEGGVAEQCVAAYREMLLVLQLPAVRSLALVLLTCKAPLAAFDMLVPLELQASGVPKERLALLTTVMLPVSMAAQGYVSKGFSAGGTGKPMIVFCRAYGWRLAVGALLTALVFALGTDASRGGTPIPAYLYALGTVASCGAAVASASMFVSQMAFYNRVSDPKIGGTYMTMLNTISNLGGQWPGTVVLATKGAIEALPGKPNGFYGVALASLLAGVVWLTAMGRRAGRLQEEPRASWRVSVA</sequence>
<feature type="transmembrane region" description="Helical" evidence="6">
    <location>
        <begin position="454"/>
        <end position="472"/>
    </location>
</feature>
<keyword evidence="4 6" id="KW-0472">Membrane</keyword>
<dbReference type="SUPFAM" id="SSF103473">
    <property type="entry name" value="MFS general substrate transporter"/>
    <property type="match status" value="1"/>
</dbReference>
<dbReference type="GO" id="GO:0016020">
    <property type="term" value="C:membrane"/>
    <property type="evidence" value="ECO:0007669"/>
    <property type="project" value="UniProtKB-SubCell"/>
</dbReference>
<dbReference type="Proteomes" id="UP000013827">
    <property type="component" value="Unassembled WGS sequence"/>
</dbReference>
<dbReference type="PANTHER" id="PTHR12778">
    <property type="entry name" value="SOLUTE CARRIER FAMILY 33 ACETYL-COA TRANSPORTER -RELATED"/>
    <property type="match status" value="1"/>
</dbReference>
<proteinExistence type="predicted"/>
<dbReference type="InterPro" id="IPR036259">
    <property type="entry name" value="MFS_trans_sf"/>
</dbReference>
<dbReference type="AlphaFoldDB" id="A0A0D3J690"/>
<dbReference type="PANTHER" id="PTHR12778:SF9">
    <property type="entry name" value="ACETYL-COENZYME A TRANSPORTER 1"/>
    <property type="match status" value="1"/>
</dbReference>
<name>A0A0D3J690_EMIH1</name>
<dbReference type="InterPro" id="IPR024371">
    <property type="entry name" value="AcetylCoA_trans_1-like"/>
</dbReference>
<keyword evidence="8" id="KW-1185">Reference proteome</keyword>
<feature type="compositionally biased region" description="Basic and acidic residues" evidence="5">
    <location>
        <begin position="27"/>
        <end position="45"/>
    </location>
</feature>
<protein>
    <submittedName>
        <fullName evidence="7">Uncharacterized protein</fullName>
    </submittedName>
</protein>
<comment type="subcellular location">
    <subcellularLocation>
        <location evidence="1">Membrane</location>
        <topology evidence="1">Multi-pass membrane protein</topology>
    </subcellularLocation>
</comment>
<evidence type="ECO:0000256" key="4">
    <source>
        <dbReference type="ARBA" id="ARBA00023136"/>
    </source>
</evidence>
<dbReference type="PaxDb" id="2903-EOD19025"/>
<dbReference type="HOGENOM" id="CLU_020502_1_0_1"/>
<feature type="region of interest" description="Disordered" evidence="5">
    <location>
        <begin position="1"/>
        <end position="46"/>
    </location>
</feature>
<dbReference type="RefSeq" id="XP_005771454.1">
    <property type="nucleotide sequence ID" value="XM_005771397.1"/>
</dbReference>
<feature type="transmembrane region" description="Helical" evidence="6">
    <location>
        <begin position="51"/>
        <end position="70"/>
    </location>
</feature>
<feature type="transmembrane region" description="Helical" evidence="6">
    <location>
        <begin position="349"/>
        <end position="367"/>
    </location>
</feature>
<dbReference type="eggNOG" id="KOG3574">
    <property type="taxonomic scope" value="Eukaryota"/>
</dbReference>
<evidence type="ECO:0000256" key="5">
    <source>
        <dbReference type="SAM" id="MobiDB-lite"/>
    </source>
</evidence>
<organism evidence="7 8">
    <name type="scientific">Emiliania huxleyi (strain CCMP1516)</name>
    <dbReference type="NCBI Taxonomy" id="280463"/>
    <lineage>
        <taxon>Eukaryota</taxon>
        <taxon>Haptista</taxon>
        <taxon>Haptophyta</taxon>
        <taxon>Prymnesiophyceae</taxon>
        <taxon>Isochrysidales</taxon>
        <taxon>Noelaerhabdaceae</taxon>
        <taxon>Emiliania</taxon>
    </lineage>
</organism>
<reference evidence="7" key="2">
    <citation type="submission" date="2024-10" db="UniProtKB">
        <authorList>
            <consortium name="EnsemblProtists"/>
        </authorList>
    </citation>
    <scope>IDENTIFICATION</scope>
</reference>
<reference evidence="8" key="1">
    <citation type="journal article" date="2013" name="Nature">
        <title>Pan genome of the phytoplankton Emiliania underpins its global distribution.</title>
        <authorList>
            <person name="Read B.A."/>
            <person name="Kegel J."/>
            <person name="Klute M.J."/>
            <person name="Kuo A."/>
            <person name="Lefebvre S.C."/>
            <person name="Maumus F."/>
            <person name="Mayer C."/>
            <person name="Miller J."/>
            <person name="Monier A."/>
            <person name="Salamov A."/>
            <person name="Young J."/>
            <person name="Aguilar M."/>
            <person name="Claverie J.M."/>
            <person name="Frickenhaus S."/>
            <person name="Gonzalez K."/>
            <person name="Herman E.K."/>
            <person name="Lin Y.C."/>
            <person name="Napier J."/>
            <person name="Ogata H."/>
            <person name="Sarno A.F."/>
            <person name="Shmutz J."/>
            <person name="Schroeder D."/>
            <person name="de Vargas C."/>
            <person name="Verret F."/>
            <person name="von Dassow P."/>
            <person name="Valentin K."/>
            <person name="Van de Peer Y."/>
            <person name="Wheeler G."/>
            <person name="Dacks J.B."/>
            <person name="Delwiche C.F."/>
            <person name="Dyhrman S.T."/>
            <person name="Glockner G."/>
            <person name="John U."/>
            <person name="Richards T."/>
            <person name="Worden A.Z."/>
            <person name="Zhang X."/>
            <person name="Grigoriev I.V."/>
            <person name="Allen A.E."/>
            <person name="Bidle K."/>
            <person name="Borodovsky M."/>
            <person name="Bowler C."/>
            <person name="Brownlee C."/>
            <person name="Cock J.M."/>
            <person name="Elias M."/>
            <person name="Gladyshev V.N."/>
            <person name="Groth M."/>
            <person name="Guda C."/>
            <person name="Hadaegh A."/>
            <person name="Iglesias-Rodriguez M.D."/>
            <person name="Jenkins J."/>
            <person name="Jones B.M."/>
            <person name="Lawson T."/>
            <person name="Leese F."/>
            <person name="Lindquist E."/>
            <person name="Lobanov A."/>
            <person name="Lomsadze A."/>
            <person name="Malik S.B."/>
            <person name="Marsh M.E."/>
            <person name="Mackinder L."/>
            <person name="Mock T."/>
            <person name="Mueller-Roeber B."/>
            <person name="Pagarete A."/>
            <person name="Parker M."/>
            <person name="Probert I."/>
            <person name="Quesneville H."/>
            <person name="Raines C."/>
            <person name="Rensing S.A."/>
            <person name="Riano-Pachon D.M."/>
            <person name="Richier S."/>
            <person name="Rokitta S."/>
            <person name="Shiraiwa Y."/>
            <person name="Soanes D.M."/>
            <person name="van der Giezen M."/>
            <person name="Wahlund T.M."/>
            <person name="Williams B."/>
            <person name="Wilson W."/>
            <person name="Wolfe G."/>
            <person name="Wurch L.L."/>
        </authorList>
    </citation>
    <scope>NUCLEOTIDE SEQUENCE</scope>
</reference>
<evidence type="ECO:0000256" key="3">
    <source>
        <dbReference type="ARBA" id="ARBA00022989"/>
    </source>
</evidence>
<dbReference type="GO" id="GO:0035348">
    <property type="term" value="P:acetyl-CoA transmembrane transport"/>
    <property type="evidence" value="ECO:0007669"/>
    <property type="project" value="InterPro"/>
</dbReference>
<evidence type="ECO:0000256" key="2">
    <source>
        <dbReference type="ARBA" id="ARBA00022692"/>
    </source>
</evidence>
<dbReference type="OMA" id="RRKSWIM"/>
<evidence type="ECO:0000313" key="7">
    <source>
        <dbReference type="EnsemblProtists" id="EOD19025"/>
    </source>
</evidence>
<keyword evidence="2 6" id="KW-0812">Transmembrane</keyword>
<dbReference type="GeneID" id="17264587"/>
<accession>A0A0D3J690</accession>
<dbReference type="InterPro" id="IPR004752">
    <property type="entry name" value="AmpG_permease/AT-1"/>
</dbReference>
<feature type="transmembrane region" description="Helical" evidence="6">
    <location>
        <begin position="206"/>
        <end position="233"/>
    </location>
</feature>
<feature type="transmembrane region" description="Helical" evidence="6">
    <location>
        <begin position="90"/>
        <end position="113"/>
    </location>
</feature>
<evidence type="ECO:0000313" key="8">
    <source>
        <dbReference type="Proteomes" id="UP000013827"/>
    </source>
</evidence>
<dbReference type="GO" id="GO:0008521">
    <property type="term" value="F:acetyl-CoA transmembrane transporter activity"/>
    <property type="evidence" value="ECO:0007669"/>
    <property type="project" value="InterPro"/>
</dbReference>
<dbReference type="Pfam" id="PF13000">
    <property type="entry name" value="Acatn"/>
    <property type="match status" value="3"/>
</dbReference>
<feature type="transmembrane region" description="Helical" evidence="6">
    <location>
        <begin position="161"/>
        <end position="185"/>
    </location>
</feature>
<dbReference type="KEGG" id="ehx:EMIHUDRAFT_458831"/>
<feature type="transmembrane region" description="Helical" evidence="6">
    <location>
        <begin position="379"/>
        <end position="401"/>
    </location>
</feature>
<keyword evidence="3 6" id="KW-1133">Transmembrane helix</keyword>
<dbReference type="EnsemblProtists" id="EOD19025">
    <property type="protein sequence ID" value="EOD19025"/>
    <property type="gene ID" value="EMIHUDRAFT_458831"/>
</dbReference>
<evidence type="ECO:0000256" key="6">
    <source>
        <dbReference type="SAM" id="Phobius"/>
    </source>
</evidence>
<evidence type="ECO:0000256" key="1">
    <source>
        <dbReference type="ARBA" id="ARBA00004141"/>
    </source>
</evidence>